<organism evidence="7 8">
    <name type="scientific">Arthrospiribacter ruber</name>
    <dbReference type="NCBI Taxonomy" id="2487934"/>
    <lineage>
        <taxon>Bacteria</taxon>
        <taxon>Pseudomonadati</taxon>
        <taxon>Bacteroidota</taxon>
        <taxon>Cytophagia</taxon>
        <taxon>Cytophagales</taxon>
        <taxon>Cyclobacteriaceae</taxon>
        <taxon>Arthrospiribacter</taxon>
    </lineage>
</organism>
<feature type="domain" description="RNA polymerase sigma-70 region 2" evidence="5">
    <location>
        <begin position="28"/>
        <end position="75"/>
    </location>
</feature>
<name>A0A951MHF0_9BACT</name>
<dbReference type="InterPro" id="IPR013249">
    <property type="entry name" value="RNA_pol_sigma70_r4_t2"/>
</dbReference>
<keyword evidence="3" id="KW-0238">DNA-binding</keyword>
<dbReference type="GO" id="GO:0006352">
    <property type="term" value="P:DNA-templated transcription initiation"/>
    <property type="evidence" value="ECO:0007669"/>
    <property type="project" value="InterPro"/>
</dbReference>
<dbReference type="PANTHER" id="PTHR43133">
    <property type="entry name" value="RNA POLYMERASE ECF-TYPE SIGMA FACTO"/>
    <property type="match status" value="1"/>
</dbReference>
<dbReference type="InterPro" id="IPR014284">
    <property type="entry name" value="RNA_pol_sigma-70_dom"/>
</dbReference>
<keyword evidence="4" id="KW-0804">Transcription</keyword>
<reference evidence="7 8" key="1">
    <citation type="journal article" date="2020" name="Syst. Appl. Microbiol.">
        <title>Arthrospiribacter ruber gen. nov., sp. nov., a novel bacterium isolated from Arthrospira cultures.</title>
        <authorList>
            <person name="Waleron M."/>
            <person name="Misztak A."/>
            <person name="Waleron M.M."/>
            <person name="Furmaniak M."/>
            <person name="Mrozik A."/>
            <person name="Waleron K."/>
        </authorList>
    </citation>
    <scope>NUCLEOTIDE SEQUENCE [LARGE SCALE GENOMIC DNA]</scope>
    <source>
        <strain evidence="7 8">DPMB0001</strain>
    </source>
</reference>
<dbReference type="Pfam" id="PF04542">
    <property type="entry name" value="Sigma70_r2"/>
    <property type="match status" value="1"/>
</dbReference>
<evidence type="ECO:0000256" key="4">
    <source>
        <dbReference type="ARBA" id="ARBA00023163"/>
    </source>
</evidence>
<gene>
    <name evidence="7" type="ORF">EGN73_18915</name>
</gene>
<evidence type="ECO:0000313" key="7">
    <source>
        <dbReference type="EMBL" id="MBW3469870.1"/>
    </source>
</evidence>
<evidence type="ECO:0000259" key="5">
    <source>
        <dbReference type="Pfam" id="PF04542"/>
    </source>
</evidence>
<evidence type="ECO:0000256" key="3">
    <source>
        <dbReference type="ARBA" id="ARBA00023125"/>
    </source>
</evidence>
<protein>
    <submittedName>
        <fullName evidence="7">RNA polymerase sigma factor</fullName>
    </submittedName>
</protein>
<keyword evidence="2" id="KW-0731">Sigma factor</keyword>
<accession>A0A951MHF0</accession>
<dbReference type="InterPro" id="IPR039425">
    <property type="entry name" value="RNA_pol_sigma-70-like"/>
</dbReference>
<dbReference type="Proteomes" id="UP000727490">
    <property type="component" value="Unassembled WGS sequence"/>
</dbReference>
<keyword evidence="8" id="KW-1185">Reference proteome</keyword>
<dbReference type="NCBIfam" id="TIGR02937">
    <property type="entry name" value="sigma70-ECF"/>
    <property type="match status" value="1"/>
</dbReference>
<dbReference type="AlphaFoldDB" id="A0A951MHF0"/>
<keyword evidence="1" id="KW-0805">Transcription regulation</keyword>
<comment type="caution">
    <text evidence="7">The sequence shown here is derived from an EMBL/GenBank/DDBJ whole genome shotgun (WGS) entry which is preliminary data.</text>
</comment>
<evidence type="ECO:0000256" key="1">
    <source>
        <dbReference type="ARBA" id="ARBA00023015"/>
    </source>
</evidence>
<sequence>MKPNQLEQVIKELHTEAFLWARQCCRFDGDLAKEVLQQVYLKILEGKARFNEQSSAKTWLYAVIRYTALENLKSESLLTSLDTNTELIADEVHEKSDDNHEKLIQLLPEKQREVLLLVFYHGLTLEKSAEVMGLHIGTVRTHYDRAKKNLKTLILKKNTHEQAG</sequence>
<dbReference type="Pfam" id="PF08281">
    <property type="entry name" value="Sigma70_r4_2"/>
    <property type="match status" value="1"/>
</dbReference>
<feature type="domain" description="RNA polymerase sigma factor 70 region 4 type 2" evidence="6">
    <location>
        <begin position="102"/>
        <end position="150"/>
    </location>
</feature>
<dbReference type="CDD" id="cd06171">
    <property type="entry name" value="Sigma70_r4"/>
    <property type="match status" value="1"/>
</dbReference>
<evidence type="ECO:0000256" key="2">
    <source>
        <dbReference type="ARBA" id="ARBA00023082"/>
    </source>
</evidence>
<dbReference type="RefSeq" id="WP_219293270.1">
    <property type="nucleotide sequence ID" value="NZ_RPHB01000010.1"/>
</dbReference>
<evidence type="ECO:0000259" key="6">
    <source>
        <dbReference type="Pfam" id="PF08281"/>
    </source>
</evidence>
<dbReference type="GO" id="GO:0016987">
    <property type="term" value="F:sigma factor activity"/>
    <property type="evidence" value="ECO:0007669"/>
    <property type="project" value="UniProtKB-KW"/>
</dbReference>
<dbReference type="PANTHER" id="PTHR43133:SF8">
    <property type="entry name" value="RNA POLYMERASE SIGMA FACTOR HI_1459-RELATED"/>
    <property type="match status" value="1"/>
</dbReference>
<evidence type="ECO:0000313" key="8">
    <source>
        <dbReference type="Proteomes" id="UP000727490"/>
    </source>
</evidence>
<proteinExistence type="predicted"/>
<dbReference type="GO" id="GO:0003677">
    <property type="term" value="F:DNA binding"/>
    <property type="evidence" value="ECO:0007669"/>
    <property type="project" value="UniProtKB-KW"/>
</dbReference>
<dbReference type="InterPro" id="IPR007627">
    <property type="entry name" value="RNA_pol_sigma70_r2"/>
</dbReference>
<dbReference type="EMBL" id="RPHB01000010">
    <property type="protein sequence ID" value="MBW3469870.1"/>
    <property type="molecule type" value="Genomic_DNA"/>
</dbReference>